<evidence type="ECO:0000256" key="4">
    <source>
        <dbReference type="ARBA" id="ARBA00022553"/>
    </source>
</evidence>
<dbReference type="SMART" id="SM00388">
    <property type="entry name" value="HisKA"/>
    <property type="match status" value="1"/>
</dbReference>
<keyword evidence="6 12" id="KW-0418">Kinase</keyword>
<dbReference type="InterPro" id="IPR003594">
    <property type="entry name" value="HATPase_dom"/>
</dbReference>
<evidence type="ECO:0000313" key="13">
    <source>
        <dbReference type="Proteomes" id="UP001212097"/>
    </source>
</evidence>
<dbReference type="EC" id="2.7.13.3" evidence="3"/>
<evidence type="ECO:0000313" key="12">
    <source>
        <dbReference type="EMBL" id="WCC79094.1"/>
    </source>
</evidence>
<dbReference type="CDD" id="cd00082">
    <property type="entry name" value="HisKA"/>
    <property type="match status" value="1"/>
</dbReference>
<dbReference type="PROSITE" id="PS50109">
    <property type="entry name" value="HIS_KIN"/>
    <property type="match status" value="1"/>
</dbReference>
<dbReference type="Gene3D" id="1.10.287.130">
    <property type="match status" value="1"/>
</dbReference>
<reference evidence="12 13" key="1">
    <citation type="submission" date="2023-01" db="EMBL/GenBank/DDBJ databases">
        <authorList>
            <person name="Lee S.H."/>
            <person name="Jung H.S."/>
            <person name="Yun J.U."/>
        </authorList>
    </citation>
    <scope>NUCLEOTIDE SEQUENCE [LARGE SCALE GENOMIC DNA]</scope>
    <source>
        <strain evidence="12 13">CBA3108</strain>
    </source>
</reference>
<evidence type="ECO:0000256" key="5">
    <source>
        <dbReference type="ARBA" id="ARBA00022679"/>
    </source>
</evidence>
<dbReference type="InterPro" id="IPR003661">
    <property type="entry name" value="HisK_dim/P_dom"/>
</dbReference>
<feature type="transmembrane region" description="Helical" evidence="10">
    <location>
        <begin position="35"/>
        <end position="54"/>
    </location>
</feature>
<dbReference type="Pfam" id="PF02518">
    <property type="entry name" value="HATPase_c"/>
    <property type="match status" value="1"/>
</dbReference>
<comment type="subcellular location">
    <subcellularLocation>
        <location evidence="2">Cell membrane</location>
    </subcellularLocation>
</comment>
<feature type="transmembrane region" description="Helical" evidence="10">
    <location>
        <begin position="6"/>
        <end position="23"/>
    </location>
</feature>
<dbReference type="EMBL" id="CP115668">
    <property type="protein sequence ID" value="WCC79094.1"/>
    <property type="molecule type" value="Genomic_DNA"/>
</dbReference>
<dbReference type="InterPro" id="IPR004358">
    <property type="entry name" value="Sig_transdc_His_kin-like_C"/>
</dbReference>
<feature type="transmembrane region" description="Helical" evidence="10">
    <location>
        <begin position="66"/>
        <end position="84"/>
    </location>
</feature>
<organism evidence="12 13">
    <name type="scientific">Cutibacterium equinum</name>
    <dbReference type="NCBI Taxonomy" id="3016342"/>
    <lineage>
        <taxon>Bacteria</taxon>
        <taxon>Bacillati</taxon>
        <taxon>Actinomycetota</taxon>
        <taxon>Actinomycetes</taxon>
        <taxon>Propionibacteriales</taxon>
        <taxon>Propionibacteriaceae</taxon>
        <taxon>Cutibacterium</taxon>
    </lineage>
</organism>
<dbReference type="InterPro" id="IPR036890">
    <property type="entry name" value="HATPase_C_sf"/>
</dbReference>
<evidence type="ECO:0000256" key="7">
    <source>
        <dbReference type="ARBA" id="ARBA00023012"/>
    </source>
</evidence>
<dbReference type="Pfam" id="PF00512">
    <property type="entry name" value="HisKA"/>
    <property type="match status" value="1"/>
</dbReference>
<dbReference type="Gene3D" id="3.30.565.10">
    <property type="entry name" value="Histidine kinase-like ATPase, C-terminal domain"/>
    <property type="match status" value="1"/>
</dbReference>
<gene>
    <name evidence="12" type="ORF">O6R08_05835</name>
</gene>
<dbReference type="SUPFAM" id="SSF47384">
    <property type="entry name" value="Homodimeric domain of signal transducing histidine kinase"/>
    <property type="match status" value="1"/>
</dbReference>
<evidence type="ECO:0000256" key="2">
    <source>
        <dbReference type="ARBA" id="ARBA00004236"/>
    </source>
</evidence>
<evidence type="ECO:0000256" key="1">
    <source>
        <dbReference type="ARBA" id="ARBA00000085"/>
    </source>
</evidence>
<sequence length="320" mass="33662">MIAEVLQAVAATLVIGVLGALITHRLARTHARASAFAGPVTVVLALAAGVWVGVQRMLLDPSVPLILLAATAPVALLIGVLSVADTRRRQAEIDAELGRRELIAGMSHDLRTPLAGIRAMAEALEDEVAPDPKRYYAGIIAQTKRVSEMVEDMLALSDISATKPDVSFDLVDLTDLLSDQVAQIAPLATKRDVRLEFQPDESVEAEVHASQVSRAIQNLLSNAVTYTSAGSVVTATVARVGGKARIEVQDQCGGLSPEALANATRSGWRGDEARTPRPGEGAGLGLPVVVSVAKAHGGAFSLKNQDDGCRATLELPVHRM</sequence>
<protein>
    <recommendedName>
        <fullName evidence="8">Sensor-like histidine kinase SenX3</fullName>
        <ecNumber evidence="3">2.7.13.3</ecNumber>
    </recommendedName>
</protein>
<evidence type="ECO:0000256" key="3">
    <source>
        <dbReference type="ARBA" id="ARBA00012438"/>
    </source>
</evidence>
<reference evidence="12 13" key="2">
    <citation type="submission" date="2023-06" db="EMBL/GenBank/DDBJ databases">
        <title>The Gram-positive Non-spore-bearing Anaerobic Bacilli of Human Feces.</title>
        <authorList>
            <person name="Eggerth A.H."/>
        </authorList>
    </citation>
    <scope>NUCLEOTIDE SEQUENCE [LARGE SCALE GENOMIC DNA]</scope>
    <source>
        <strain evidence="12 13">CBA3108</strain>
    </source>
</reference>
<keyword evidence="10" id="KW-1133">Transmembrane helix</keyword>
<evidence type="ECO:0000256" key="9">
    <source>
        <dbReference type="SAM" id="MobiDB-lite"/>
    </source>
</evidence>
<keyword evidence="4" id="KW-0597">Phosphoprotein</keyword>
<evidence type="ECO:0000256" key="6">
    <source>
        <dbReference type="ARBA" id="ARBA00022777"/>
    </source>
</evidence>
<name>A0ABY7QXG1_9ACTN</name>
<keyword evidence="13" id="KW-1185">Reference proteome</keyword>
<dbReference type="PRINTS" id="PR00344">
    <property type="entry name" value="BCTRLSENSOR"/>
</dbReference>
<feature type="domain" description="Histidine kinase" evidence="11">
    <location>
        <begin position="105"/>
        <end position="319"/>
    </location>
</feature>
<accession>A0ABY7QXG1</accession>
<keyword evidence="10" id="KW-0812">Transmembrane</keyword>
<feature type="region of interest" description="Disordered" evidence="9">
    <location>
        <begin position="263"/>
        <end position="282"/>
    </location>
</feature>
<keyword evidence="5" id="KW-0808">Transferase</keyword>
<feature type="compositionally biased region" description="Basic and acidic residues" evidence="9">
    <location>
        <begin position="268"/>
        <end position="277"/>
    </location>
</feature>
<dbReference type="SUPFAM" id="SSF55874">
    <property type="entry name" value="ATPase domain of HSP90 chaperone/DNA topoisomerase II/histidine kinase"/>
    <property type="match status" value="1"/>
</dbReference>
<dbReference type="CDD" id="cd00075">
    <property type="entry name" value="HATPase"/>
    <property type="match status" value="1"/>
</dbReference>
<dbReference type="InterPro" id="IPR005467">
    <property type="entry name" value="His_kinase_dom"/>
</dbReference>
<keyword evidence="10" id="KW-0472">Membrane</keyword>
<evidence type="ECO:0000256" key="8">
    <source>
        <dbReference type="ARBA" id="ARBA00039401"/>
    </source>
</evidence>
<proteinExistence type="predicted"/>
<dbReference type="Proteomes" id="UP001212097">
    <property type="component" value="Chromosome"/>
</dbReference>
<evidence type="ECO:0000256" key="10">
    <source>
        <dbReference type="SAM" id="Phobius"/>
    </source>
</evidence>
<keyword evidence="7" id="KW-0902">Two-component regulatory system</keyword>
<dbReference type="PANTHER" id="PTHR45453:SF1">
    <property type="entry name" value="PHOSPHATE REGULON SENSOR PROTEIN PHOR"/>
    <property type="match status" value="1"/>
</dbReference>
<dbReference type="PANTHER" id="PTHR45453">
    <property type="entry name" value="PHOSPHATE REGULON SENSOR PROTEIN PHOR"/>
    <property type="match status" value="1"/>
</dbReference>
<comment type="catalytic activity">
    <reaction evidence="1">
        <text>ATP + protein L-histidine = ADP + protein N-phospho-L-histidine.</text>
        <dbReference type="EC" id="2.7.13.3"/>
    </reaction>
</comment>
<evidence type="ECO:0000259" key="11">
    <source>
        <dbReference type="PROSITE" id="PS50109"/>
    </source>
</evidence>
<dbReference type="SMART" id="SM00387">
    <property type="entry name" value="HATPase_c"/>
    <property type="match status" value="1"/>
</dbReference>
<dbReference type="RefSeq" id="WP_271417300.1">
    <property type="nucleotide sequence ID" value="NZ_CP115668.1"/>
</dbReference>
<dbReference type="GO" id="GO:0016301">
    <property type="term" value="F:kinase activity"/>
    <property type="evidence" value="ECO:0007669"/>
    <property type="project" value="UniProtKB-KW"/>
</dbReference>
<dbReference type="InterPro" id="IPR050351">
    <property type="entry name" value="BphY/WalK/GraS-like"/>
</dbReference>
<dbReference type="InterPro" id="IPR036097">
    <property type="entry name" value="HisK_dim/P_sf"/>
</dbReference>